<accession>A0ABQ4DT52</accession>
<keyword evidence="2" id="KW-1185">Reference proteome</keyword>
<protein>
    <recommendedName>
        <fullName evidence="3">Dioxygenase</fullName>
    </recommendedName>
</protein>
<name>A0ABQ4DT52_9ACTN</name>
<evidence type="ECO:0000313" key="1">
    <source>
        <dbReference type="EMBL" id="GIG85620.1"/>
    </source>
</evidence>
<proteinExistence type="predicted"/>
<comment type="caution">
    <text evidence="1">The sequence shown here is derived from an EMBL/GenBank/DDBJ whole genome shotgun (WGS) entry which is preliminary data.</text>
</comment>
<evidence type="ECO:0008006" key="3">
    <source>
        <dbReference type="Google" id="ProtNLM"/>
    </source>
</evidence>
<gene>
    <name evidence="1" type="ORF">Pen02_05560</name>
</gene>
<evidence type="ECO:0000313" key="2">
    <source>
        <dbReference type="Proteomes" id="UP000646749"/>
    </source>
</evidence>
<dbReference type="EMBL" id="BONW01000001">
    <property type="protein sequence ID" value="GIG85620.1"/>
    <property type="molecule type" value="Genomic_DNA"/>
</dbReference>
<dbReference type="Proteomes" id="UP000646749">
    <property type="component" value="Unassembled WGS sequence"/>
</dbReference>
<sequence length="442" mass="48080">MFTGSVPTGLSVGAVSVSPPASAVPETPAGLRVRYGGAVHPAEELARGAAYELFSTESTGGFERDRRPDARYPFHRYAHASEVGVLPGARSGGGGTGGGERANGLGVADTPLTAPLHRIWGWSDIHGLSQSPAAAEDPVLVSVRESATVRRGSQMVKALSAQQFAGFLLRGWLPYGFCYREYDVAHLRTPADQMLLRTDSEAGRAVPEVAYLLRWRATDPLDFVAPLAAGHRGLMTMSPHDRVGPPVLGTGFTPSGRHLIPEFVTRDFADLPLPANAALLAHTSDGDEVVLYTYQPEQRGWLRMAGPRWRHLLAAVPGVSPDQEYVSTSDAIRSTLLIGGYRGQEHEAVADPPGEFRVLAMTRAARYPVETLVRRARYVHWRDTRCLVLREEGGWLRVRLCQPDPDNVAALGAQCYERGVYESWAPGVEVTDDQLLDVPYEI</sequence>
<organism evidence="1 2">
    <name type="scientific">Plantactinospora endophytica</name>
    <dbReference type="NCBI Taxonomy" id="673535"/>
    <lineage>
        <taxon>Bacteria</taxon>
        <taxon>Bacillati</taxon>
        <taxon>Actinomycetota</taxon>
        <taxon>Actinomycetes</taxon>
        <taxon>Micromonosporales</taxon>
        <taxon>Micromonosporaceae</taxon>
        <taxon>Plantactinospora</taxon>
    </lineage>
</organism>
<reference evidence="1 2" key="1">
    <citation type="submission" date="2021-01" db="EMBL/GenBank/DDBJ databases">
        <title>Whole genome shotgun sequence of Plantactinospora endophytica NBRC 110450.</title>
        <authorList>
            <person name="Komaki H."/>
            <person name="Tamura T."/>
        </authorList>
    </citation>
    <scope>NUCLEOTIDE SEQUENCE [LARGE SCALE GENOMIC DNA]</scope>
    <source>
        <strain evidence="1 2">NBRC 110450</strain>
    </source>
</reference>